<dbReference type="Proteomes" id="UP001257060">
    <property type="component" value="Unassembled WGS sequence"/>
</dbReference>
<reference evidence="2 3" key="1">
    <citation type="submission" date="2022-06" db="EMBL/GenBank/DDBJ databases">
        <title>Halogeometricum sp. a new haloarchaeum isolate from saline soil.</title>
        <authorList>
            <person name="Strakova D."/>
            <person name="Galisteo C."/>
            <person name="Sanchez-Porro C."/>
            <person name="Ventosa A."/>
        </authorList>
    </citation>
    <scope>NUCLEOTIDE SEQUENCE [LARGE SCALE GENOMIC DNA]</scope>
    <source>
        <strain evidence="2 3">S1BR25-6</strain>
    </source>
</reference>
<feature type="region of interest" description="Disordered" evidence="1">
    <location>
        <begin position="63"/>
        <end position="179"/>
    </location>
</feature>
<name>A0ABU2GG82_9EURY</name>
<comment type="caution">
    <text evidence="2">The sequence shown here is derived from an EMBL/GenBank/DDBJ whole genome shotgun (WGS) entry which is preliminary data.</text>
</comment>
<dbReference type="EMBL" id="JAMQOP010000002">
    <property type="protein sequence ID" value="MDS0299822.1"/>
    <property type="molecule type" value="Genomic_DNA"/>
</dbReference>
<evidence type="ECO:0000313" key="3">
    <source>
        <dbReference type="Proteomes" id="UP001257060"/>
    </source>
</evidence>
<keyword evidence="3" id="KW-1185">Reference proteome</keyword>
<dbReference type="RefSeq" id="WP_310924676.1">
    <property type="nucleotide sequence ID" value="NZ_JAMQOP010000002.1"/>
</dbReference>
<gene>
    <name evidence="2" type="ORF">NDI76_13820</name>
</gene>
<evidence type="ECO:0000313" key="2">
    <source>
        <dbReference type="EMBL" id="MDS0299822.1"/>
    </source>
</evidence>
<feature type="compositionally biased region" description="Acidic residues" evidence="1">
    <location>
        <begin position="147"/>
        <end position="169"/>
    </location>
</feature>
<feature type="compositionally biased region" description="Basic and acidic residues" evidence="1">
    <location>
        <begin position="130"/>
        <end position="146"/>
    </location>
</feature>
<accession>A0ABU2GG82</accession>
<feature type="compositionally biased region" description="Acidic residues" evidence="1">
    <location>
        <begin position="69"/>
        <end position="83"/>
    </location>
</feature>
<sequence length="458" mass="46525">MTGRQDDGFVAFFRRYTKTSLHTVSTAALTAFGTLTFVNRAFAAVAIAAYVLPPVVQYLRDPTWPHDEADGDGEADAADEETVSGETASDREAAGGAGAESAESTESTEPAESAEPSGAAAAASSGTGSESERVDSEDGTRGARSDEDGDETSESGDPSEEDPTEESPEPEWVVADAPTDGELFDAAVTETGAYAVGEDGVVVAEGESEWTVVLSDGPGAAANDLTGVDAVAGGGVWVAGESGAVGRIDPESGRHADFSAPDDDTNDVAAVAAAGSGGTETVLLADGSGQVRRGRYRDGDVAWEEAVKPGSGSSIVGVELRGDEGYVCDSNDAVFRTTDAGRTFESLDFEGANGTLTDVTAGGEAPLLSDDDGALHRYDGSRWTPERLSEDPVLAVAAADADGVAVGEDAVYERFGAGWERASPPAVESLSGVAFDGATAVAVGEAGTVLERRTGAGE</sequence>
<evidence type="ECO:0000256" key="1">
    <source>
        <dbReference type="SAM" id="MobiDB-lite"/>
    </source>
</evidence>
<dbReference type="InterPro" id="IPR011047">
    <property type="entry name" value="Quinoprotein_ADH-like_sf"/>
</dbReference>
<evidence type="ECO:0008006" key="4">
    <source>
        <dbReference type="Google" id="ProtNLM"/>
    </source>
</evidence>
<proteinExistence type="predicted"/>
<dbReference type="SUPFAM" id="SSF50998">
    <property type="entry name" value="Quinoprotein alcohol dehydrogenase-like"/>
    <property type="match status" value="1"/>
</dbReference>
<organism evidence="2 3">
    <name type="scientific">Halogeometricum salsisoli</name>
    <dbReference type="NCBI Taxonomy" id="2950536"/>
    <lineage>
        <taxon>Archaea</taxon>
        <taxon>Methanobacteriati</taxon>
        <taxon>Methanobacteriota</taxon>
        <taxon>Stenosarchaea group</taxon>
        <taxon>Halobacteria</taxon>
        <taxon>Halobacteriales</taxon>
        <taxon>Haloferacaceae</taxon>
        <taxon>Halogeometricum</taxon>
    </lineage>
</organism>
<protein>
    <recommendedName>
        <fullName evidence="4">Photosynthesis system II assembly factor Ycf48/Hcf136-like domain-containing protein</fullName>
    </recommendedName>
</protein>
<feature type="compositionally biased region" description="Low complexity" evidence="1">
    <location>
        <begin position="99"/>
        <end position="129"/>
    </location>
</feature>